<evidence type="ECO:0000256" key="1">
    <source>
        <dbReference type="SAM" id="MobiDB-lite"/>
    </source>
</evidence>
<name>A0A4Y8DAK4_9HELO</name>
<comment type="caution">
    <text evidence="2">The sequence shown here is derived from an EMBL/GenBank/DDBJ whole genome shotgun (WGS) entry which is preliminary data.</text>
</comment>
<sequence>MASPEMTRRRKFHDMFNDAACSKKDNQSRQNSNPDKVTEIQHYTFKMMFGGNVTYSFLGRDGKAETLWTNGCIDKMEIKKALKTWQHLYGGLNREEDKGSAFALYENVGVVGKSLEP</sequence>
<evidence type="ECO:0000313" key="3">
    <source>
        <dbReference type="Proteomes" id="UP000297299"/>
    </source>
</evidence>
<feature type="region of interest" description="Disordered" evidence="1">
    <location>
        <begin position="1"/>
        <end position="36"/>
    </location>
</feature>
<proteinExistence type="predicted"/>
<organism evidence="2 3">
    <name type="scientific">Botryotinia calthae</name>
    <dbReference type="NCBI Taxonomy" id="38488"/>
    <lineage>
        <taxon>Eukaryota</taxon>
        <taxon>Fungi</taxon>
        <taxon>Dikarya</taxon>
        <taxon>Ascomycota</taxon>
        <taxon>Pezizomycotina</taxon>
        <taxon>Leotiomycetes</taxon>
        <taxon>Helotiales</taxon>
        <taxon>Sclerotiniaceae</taxon>
        <taxon>Botryotinia</taxon>
    </lineage>
</organism>
<gene>
    <name evidence="2" type="ORF">BOTCAL_0058g00010</name>
</gene>
<dbReference type="EMBL" id="PHWZ01000058">
    <property type="protein sequence ID" value="TEY76454.1"/>
    <property type="molecule type" value="Genomic_DNA"/>
</dbReference>
<evidence type="ECO:0000313" key="2">
    <source>
        <dbReference type="EMBL" id="TEY76454.1"/>
    </source>
</evidence>
<dbReference type="OrthoDB" id="3476921at2759"/>
<dbReference type="Proteomes" id="UP000297299">
    <property type="component" value="Unassembled WGS sequence"/>
</dbReference>
<dbReference type="AlphaFoldDB" id="A0A4Y8DAK4"/>
<feature type="compositionally biased region" description="Basic and acidic residues" evidence="1">
    <location>
        <begin position="13"/>
        <end position="27"/>
    </location>
</feature>
<reference evidence="2 3" key="1">
    <citation type="submission" date="2017-11" db="EMBL/GenBank/DDBJ databases">
        <title>Comparative genomics of Botrytis spp.</title>
        <authorList>
            <person name="Valero-Jimenez C.A."/>
            <person name="Tapia P."/>
            <person name="Veloso J."/>
            <person name="Silva-Moreno E."/>
            <person name="Staats M."/>
            <person name="Valdes J.H."/>
            <person name="Van Kan J.A.L."/>
        </authorList>
    </citation>
    <scope>NUCLEOTIDE SEQUENCE [LARGE SCALE GENOMIC DNA]</scope>
    <source>
        <strain evidence="2 3">MUCL2830</strain>
    </source>
</reference>
<accession>A0A4Y8DAK4</accession>
<protein>
    <submittedName>
        <fullName evidence="2">Uncharacterized protein</fullName>
    </submittedName>
</protein>
<keyword evidence="3" id="KW-1185">Reference proteome</keyword>